<protein>
    <submittedName>
        <fullName evidence="1">Uncharacterized protein</fullName>
    </submittedName>
</protein>
<dbReference type="SUPFAM" id="SSF49899">
    <property type="entry name" value="Concanavalin A-like lectins/glucanases"/>
    <property type="match status" value="1"/>
</dbReference>
<dbReference type="EMBL" id="KY052809">
    <property type="protein sequence ID" value="ASE99966.1"/>
    <property type="molecule type" value="Genomic_DNA"/>
</dbReference>
<dbReference type="InterPro" id="IPR013320">
    <property type="entry name" value="ConA-like_dom_sf"/>
</dbReference>
<evidence type="ECO:0000313" key="1">
    <source>
        <dbReference type="EMBL" id="ASE99966.1"/>
    </source>
</evidence>
<reference evidence="1" key="2">
    <citation type="journal article" date="2017" name="Nat. Commun.">
        <title>Single-virus genomics reveals hidden cosmopolitan and abundant viruses.</title>
        <authorList>
            <person name="Martinez-Hernandez F."/>
            <person name="Fornas O."/>
            <person name="Lluesma Gomez M."/>
            <person name="Bolduc B."/>
            <person name="de la Cruz Pena M.J."/>
            <person name="Martinez J.M."/>
            <person name="Anton J."/>
            <person name="Gasol J.M."/>
            <person name="Rosselli R."/>
            <person name="Rodriguez-Valera F."/>
            <person name="Sullivan M.B."/>
            <person name="Acinas S.G."/>
            <person name="Martinez-Garcia M."/>
        </authorList>
    </citation>
    <scope>NUCLEOTIDE SEQUENCE</scope>
</reference>
<dbReference type="Gene3D" id="2.60.120.200">
    <property type="match status" value="1"/>
</dbReference>
<organism evidence="1">
    <name type="scientific">uncultured virus</name>
    <dbReference type="NCBI Taxonomy" id="340016"/>
    <lineage>
        <taxon>Viruses</taxon>
        <taxon>environmental samples</taxon>
    </lineage>
</organism>
<sequence length="348" mass="37289">MVIPSSGTISLVGIKNELDEDDYTAGESYTNVSLNDLTEETTLNTNSASAPNQTAPHAMSEWYGYDHDAAASFVNAKAVSKTISTGTGNSINFVDTDDTFNFTGSSAWTISFWIKAGWSSSLNTNIHLFIGQKQSASYQLSDMIKIMYNESNNRLRMQYGNKTTSSDAWYKLAEWLFHANSGTYAAGYAAAGLGSTYWSASNRGYVNSDNYTMITFTKSTTNAASAMKLYWNANAAGTAPIQTTSGSGSPAMSSTNNRTWSVGSNGVSNGEVKAGNSSATVYNDLTIWNKELSSSEVTSLYNSGTVMDANTHSAVDNLVGYWKWEGNGNATVSNDNFTISGGSAIVNK</sequence>
<name>A0A218ML06_9VIRU</name>
<proteinExistence type="predicted"/>
<reference evidence="1" key="1">
    <citation type="submission" date="2016-10" db="EMBL/GenBank/DDBJ databases">
        <authorList>
            <person name="Varghese N."/>
        </authorList>
    </citation>
    <scope>NUCLEOTIDE SEQUENCE</scope>
</reference>
<accession>A0A218ML06</accession>